<organism evidence="4 5">
    <name type="scientific">Candidatus Sulfurimonas marisnigri</name>
    <dbReference type="NCBI Taxonomy" id="2740405"/>
    <lineage>
        <taxon>Bacteria</taxon>
        <taxon>Pseudomonadati</taxon>
        <taxon>Campylobacterota</taxon>
        <taxon>Epsilonproteobacteria</taxon>
        <taxon>Campylobacterales</taxon>
        <taxon>Sulfurimonadaceae</taxon>
        <taxon>Sulfurimonas</taxon>
    </lineage>
</organism>
<dbReference type="Gene3D" id="2.160.10.10">
    <property type="entry name" value="Hexapeptide repeat proteins"/>
    <property type="match status" value="1"/>
</dbReference>
<dbReference type="Proteomes" id="UP000593836">
    <property type="component" value="Chromosome"/>
</dbReference>
<dbReference type="InterPro" id="IPR011004">
    <property type="entry name" value="Trimer_LpxA-like_sf"/>
</dbReference>
<evidence type="ECO:0000313" key="5">
    <source>
        <dbReference type="Proteomes" id="UP000593836"/>
    </source>
</evidence>
<keyword evidence="1 4" id="KW-0808">Transferase</keyword>
<sequence length="165" mass="17590">MVCMKAMMKKIKNIIKFYLKIDKYGKIKNTNKNLKIGKNVAIGPLNQVSFGSNVYISSNVNISTSDNNQSTITIGDDVMIAHNVLIIGGNHNIARTDIPMRLQGVGKQGHIVINNDVWIGAGSIILTGVTIGQGSVIGAGSIVTKDIPDYSIAAGNPAVVVKSRK</sequence>
<dbReference type="KEGG" id="smas:HUE87_03050"/>
<reference evidence="4 5" key="1">
    <citation type="submission" date="2020-05" db="EMBL/GenBank/DDBJ databases">
        <title>Sulfurimonas marisnigri, sp. nov., and Sulfurimonas baltica, sp. nov., manganese oxide reducing chemolithoautotrophs of the class Epsilonproteobacteria isolated from the pelagic redoxclines of the Black and Baltic Seas and emended description of the genus Sulfurimonas.</title>
        <authorList>
            <person name="Henkel J.V."/>
            <person name="Laudan C."/>
            <person name="Werner J."/>
            <person name="Neu T."/>
            <person name="Plewe S."/>
            <person name="Sproer C."/>
            <person name="Bunk B."/>
            <person name="Schulz-Vogt H.N."/>
        </authorList>
    </citation>
    <scope>NUCLEOTIDE SEQUENCE [LARGE SCALE GENOMIC DNA]</scope>
    <source>
        <strain evidence="4 5">SoZ1</strain>
    </source>
</reference>
<dbReference type="EMBL" id="CP054493">
    <property type="protein sequence ID" value="QOY55230.1"/>
    <property type="molecule type" value="Genomic_DNA"/>
</dbReference>
<dbReference type="InterPro" id="IPR018357">
    <property type="entry name" value="Hexapep_transf_CS"/>
</dbReference>
<evidence type="ECO:0000313" key="4">
    <source>
        <dbReference type="EMBL" id="QOY55230.1"/>
    </source>
</evidence>
<keyword evidence="5" id="KW-1185">Reference proteome</keyword>
<evidence type="ECO:0000256" key="3">
    <source>
        <dbReference type="ARBA" id="ARBA00023315"/>
    </source>
</evidence>
<dbReference type="InterPro" id="IPR051159">
    <property type="entry name" value="Hexapeptide_acetyltransf"/>
</dbReference>
<accession>A0A7S7RR73</accession>
<protein>
    <submittedName>
        <fullName evidence="4">Acetyltransferase</fullName>
    </submittedName>
</protein>
<dbReference type="PROSITE" id="PS00101">
    <property type="entry name" value="HEXAPEP_TRANSFERASES"/>
    <property type="match status" value="1"/>
</dbReference>
<name>A0A7S7RR73_9BACT</name>
<dbReference type="SUPFAM" id="SSF51161">
    <property type="entry name" value="Trimeric LpxA-like enzymes"/>
    <property type="match status" value="1"/>
</dbReference>
<evidence type="ECO:0000256" key="2">
    <source>
        <dbReference type="ARBA" id="ARBA00022737"/>
    </source>
</evidence>
<dbReference type="PANTHER" id="PTHR23416">
    <property type="entry name" value="SIALIC ACID SYNTHASE-RELATED"/>
    <property type="match status" value="1"/>
</dbReference>
<keyword evidence="2" id="KW-0677">Repeat</keyword>
<dbReference type="Pfam" id="PF00132">
    <property type="entry name" value="Hexapep"/>
    <property type="match status" value="1"/>
</dbReference>
<gene>
    <name evidence="4" type="ORF">HUE87_03050</name>
</gene>
<dbReference type="InterPro" id="IPR001451">
    <property type="entry name" value="Hexapep"/>
</dbReference>
<evidence type="ECO:0000256" key="1">
    <source>
        <dbReference type="ARBA" id="ARBA00022679"/>
    </source>
</evidence>
<keyword evidence="3" id="KW-0012">Acyltransferase</keyword>
<proteinExistence type="predicted"/>
<dbReference type="GO" id="GO:0016746">
    <property type="term" value="F:acyltransferase activity"/>
    <property type="evidence" value="ECO:0007669"/>
    <property type="project" value="UniProtKB-KW"/>
</dbReference>
<dbReference type="AlphaFoldDB" id="A0A7S7RR73"/>